<protein>
    <submittedName>
        <fullName evidence="9">Uncharacterized protein</fullName>
    </submittedName>
</protein>
<dbReference type="SUPFAM" id="SSF50494">
    <property type="entry name" value="Trypsin-like serine proteases"/>
    <property type="match status" value="1"/>
</dbReference>
<keyword evidence="5 8" id="KW-0472">Membrane</keyword>
<dbReference type="Pfam" id="PF13365">
    <property type="entry name" value="Trypsin_2"/>
    <property type="match status" value="1"/>
</dbReference>
<feature type="transmembrane region" description="Helical" evidence="8">
    <location>
        <begin position="436"/>
        <end position="455"/>
    </location>
</feature>
<dbReference type="GO" id="GO:0005886">
    <property type="term" value="C:plasma membrane"/>
    <property type="evidence" value="ECO:0007669"/>
    <property type="project" value="UniProtKB-SubCell"/>
</dbReference>
<keyword evidence="10" id="KW-1185">Reference proteome</keyword>
<keyword evidence="6" id="KW-0675">Receptor</keyword>
<dbReference type="AlphaFoldDB" id="A0A7R9PXI9"/>
<evidence type="ECO:0000256" key="2">
    <source>
        <dbReference type="ARBA" id="ARBA00022475"/>
    </source>
</evidence>
<dbReference type="PANTHER" id="PTHR42643:SF24">
    <property type="entry name" value="IONOTROPIC RECEPTOR 60A"/>
    <property type="match status" value="1"/>
</dbReference>
<gene>
    <name evidence="9" type="ORF">OSB1V03_LOCUS4448</name>
</gene>
<feature type="transmembrane region" description="Helical" evidence="8">
    <location>
        <begin position="108"/>
        <end position="127"/>
    </location>
</feature>
<evidence type="ECO:0000256" key="3">
    <source>
        <dbReference type="ARBA" id="ARBA00022692"/>
    </source>
</evidence>
<evidence type="ECO:0000256" key="8">
    <source>
        <dbReference type="SAM" id="Phobius"/>
    </source>
</evidence>
<dbReference type="Gene3D" id="2.40.10.120">
    <property type="match status" value="1"/>
</dbReference>
<evidence type="ECO:0000256" key="5">
    <source>
        <dbReference type="ARBA" id="ARBA00023136"/>
    </source>
</evidence>
<dbReference type="InterPro" id="IPR052192">
    <property type="entry name" value="Insect_Ionotropic_Sensory_Rcpt"/>
</dbReference>
<feature type="transmembrane region" description="Helical" evidence="8">
    <location>
        <begin position="467"/>
        <end position="484"/>
    </location>
</feature>
<evidence type="ECO:0000256" key="1">
    <source>
        <dbReference type="ARBA" id="ARBA00004651"/>
    </source>
</evidence>
<dbReference type="PANTHER" id="PTHR42643">
    <property type="entry name" value="IONOTROPIC RECEPTOR 20A-RELATED"/>
    <property type="match status" value="1"/>
</dbReference>
<evidence type="ECO:0000256" key="7">
    <source>
        <dbReference type="ARBA" id="ARBA00023180"/>
    </source>
</evidence>
<evidence type="ECO:0000256" key="6">
    <source>
        <dbReference type="ARBA" id="ARBA00023170"/>
    </source>
</evidence>
<evidence type="ECO:0000256" key="4">
    <source>
        <dbReference type="ARBA" id="ARBA00022989"/>
    </source>
</evidence>
<reference evidence="9" key="1">
    <citation type="submission" date="2020-11" db="EMBL/GenBank/DDBJ databases">
        <authorList>
            <person name="Tran Van P."/>
        </authorList>
    </citation>
    <scope>NUCLEOTIDE SEQUENCE</scope>
</reference>
<accession>A0A7R9PXI9</accession>
<dbReference type="InterPro" id="IPR009003">
    <property type="entry name" value="Peptidase_S1_PA"/>
</dbReference>
<keyword evidence="3 8" id="KW-0812">Transmembrane</keyword>
<dbReference type="EMBL" id="OC856604">
    <property type="protein sequence ID" value="CAD7624001.1"/>
    <property type="molecule type" value="Genomic_DNA"/>
</dbReference>
<name>A0A7R9PXI9_9ACAR</name>
<evidence type="ECO:0000313" key="9">
    <source>
        <dbReference type="EMBL" id="CAD7624001.1"/>
    </source>
</evidence>
<keyword evidence="2" id="KW-1003">Cell membrane</keyword>
<dbReference type="Proteomes" id="UP000759131">
    <property type="component" value="Unassembled WGS sequence"/>
</dbReference>
<keyword evidence="7" id="KW-0325">Glycoprotein</keyword>
<evidence type="ECO:0000313" key="10">
    <source>
        <dbReference type="Proteomes" id="UP000759131"/>
    </source>
</evidence>
<feature type="transmembrane region" description="Helical" evidence="8">
    <location>
        <begin position="164"/>
        <end position="184"/>
    </location>
</feature>
<keyword evidence="4 8" id="KW-1133">Transmembrane helix</keyword>
<proteinExistence type="predicted"/>
<feature type="transmembrane region" description="Helical" evidence="8">
    <location>
        <begin position="491"/>
        <end position="512"/>
    </location>
</feature>
<sequence length="1017" mass="115414">MLNITGDHNRTVVVQPVPVPPYIIIFLQFRGPPDDIYAMIDRIHREKGDILLSATQSSQFMRYSNLLEPLGISFRLTNCIDYLDVNSIAANTWMGAIPLFTYVHTFPLIVWFCIYLSIIALSVVSSLQLFPRFDKIHEFLWNYYIIMFSKNIQIFFTNRKLRPVLSLWLMASTLLSTLFTAILLEHMVSSVPALYIDSLEQLSERPGIQAVARSDGSLVEYIATVKTSVTKAIDDRLITFINFEDIRQLVIDGLRNGSVAFVHNKRTLLIISMRESGIYGKWSEDILNYRHNDVIDGSIEHIMFSDQIIDNRTLLIQPIDSPPFCILSDAIRESVYEMCGPLVELIISFAKSYQSYVKFMAKTESIEEMILGVMEKKTNILMTPLVASEYIEYSTQLREFDFYFRHSDCIDYYEMAAFVSLSTIGDGRTHFTYFRCFSPGVWLCAVLSIWVLSLVSSRNICHESHTFFWHYFTIMFIKSMPLFIQRSNQRFIISVWLVSALVLSTCFTTYLLDHMSSAAPVMTIDTLDALSRRPDMKIVVRNESSLAQYSRLYDTELAANIRQNLRPYMDYEEVRDELIVGLRNGSMAYANARLTIIFDLMQMTRLDTSPEANRTKLIDVMHIADDSEGLEPYFLFVTEESEDWVHKGLNRVHHPIVRPKPMYRSTHSVFSRLGLRSSVVVVVVPIVAVKCADQWRRLSSQTGGQLMAMSSAVCGLRRARMASLGLEKTYQPFVGIKPYFQRTDKDRNTAHNEMLGSGIICHTNGFVLTTAGVVANYSQVMVHRLNAKDGYISHVVFVSLADNLALIKLPADKLSPEWVCNINAIDDRSLKVGHKVRAVTNPRHGVHTHVTDGVISCPRRKGDLVNGGEWIDANKYYLQHTCAVKLQDMGCPLLNAEEGHEGDLIAMNCFQHKVHINVGIAVNDLKTFLDKQEVRQLLSGTHKWTFGLEVQPGGAGGLQVTKSHQSEVSAGSVISHVNGYRVTTIDDIIALTENQVWVQLTIGTDKKDITRQILPIN</sequence>
<organism evidence="9">
    <name type="scientific">Medioppia subpectinata</name>
    <dbReference type="NCBI Taxonomy" id="1979941"/>
    <lineage>
        <taxon>Eukaryota</taxon>
        <taxon>Metazoa</taxon>
        <taxon>Ecdysozoa</taxon>
        <taxon>Arthropoda</taxon>
        <taxon>Chelicerata</taxon>
        <taxon>Arachnida</taxon>
        <taxon>Acari</taxon>
        <taxon>Acariformes</taxon>
        <taxon>Sarcoptiformes</taxon>
        <taxon>Oribatida</taxon>
        <taxon>Brachypylina</taxon>
        <taxon>Oppioidea</taxon>
        <taxon>Oppiidae</taxon>
        <taxon>Medioppia</taxon>
    </lineage>
</organism>
<comment type="subcellular location">
    <subcellularLocation>
        <location evidence="1">Cell membrane</location>
        <topology evidence="1">Multi-pass membrane protein</topology>
    </subcellularLocation>
</comment>
<dbReference type="EMBL" id="CAJPIZ010002029">
    <property type="protein sequence ID" value="CAG2104431.1"/>
    <property type="molecule type" value="Genomic_DNA"/>
</dbReference>